<evidence type="ECO:0000313" key="2">
    <source>
        <dbReference type="EMBL" id="TNN74568.1"/>
    </source>
</evidence>
<sequence length="316" mass="35017">MPSTRGITMPNLPMAPCSRILKSPVFRGWMKIRGTSFSKQELRDQLVSRCPVHPGWRPTSTGQPKESRNSRKWGWTLDDDSTFLRIWSQRNKYIENTKPVVLKFQLEKKKKKKKKKNRMGLQVEAVPLGDGKAPNTCIILENTEADSLLSGLAARDSQLHDLQHLHQTILIQKRTKRGRILRRLLRSGKTYLLIQHVGVLGEPHTQKLEGGYNHGVEVSGLKGSRTATLVHDVPTYRADGTFTVGGVHSNFHLLDDTSLRGAAERLTVVTEQGLDRTLRFGAGGLRAPSACETNATVGSAVTLTPHGHVAAVYAAL</sequence>
<accession>A0A4Z2I9C1</accession>
<comment type="caution">
    <text evidence="2">The sequence shown here is derived from an EMBL/GenBank/DDBJ whole genome shotgun (WGS) entry which is preliminary data.</text>
</comment>
<dbReference type="AlphaFoldDB" id="A0A4Z2I9C1"/>
<keyword evidence="3" id="KW-1185">Reference proteome</keyword>
<name>A0A4Z2I9C1_9TELE</name>
<dbReference type="EMBL" id="SRLO01000112">
    <property type="protein sequence ID" value="TNN74568.1"/>
    <property type="molecule type" value="Genomic_DNA"/>
</dbReference>
<organism evidence="2 3">
    <name type="scientific">Liparis tanakae</name>
    <name type="common">Tanaka's snailfish</name>
    <dbReference type="NCBI Taxonomy" id="230148"/>
    <lineage>
        <taxon>Eukaryota</taxon>
        <taxon>Metazoa</taxon>
        <taxon>Chordata</taxon>
        <taxon>Craniata</taxon>
        <taxon>Vertebrata</taxon>
        <taxon>Euteleostomi</taxon>
        <taxon>Actinopterygii</taxon>
        <taxon>Neopterygii</taxon>
        <taxon>Teleostei</taxon>
        <taxon>Neoteleostei</taxon>
        <taxon>Acanthomorphata</taxon>
        <taxon>Eupercaria</taxon>
        <taxon>Perciformes</taxon>
        <taxon>Cottioidei</taxon>
        <taxon>Cottales</taxon>
        <taxon>Liparidae</taxon>
        <taxon>Liparis</taxon>
    </lineage>
</organism>
<proteinExistence type="predicted"/>
<evidence type="ECO:0000256" key="1">
    <source>
        <dbReference type="SAM" id="MobiDB-lite"/>
    </source>
</evidence>
<gene>
    <name evidence="2" type="ORF">EYF80_015115</name>
</gene>
<feature type="region of interest" description="Disordered" evidence="1">
    <location>
        <begin position="50"/>
        <end position="72"/>
    </location>
</feature>
<evidence type="ECO:0000313" key="3">
    <source>
        <dbReference type="Proteomes" id="UP000314294"/>
    </source>
</evidence>
<reference evidence="2 3" key="1">
    <citation type="submission" date="2019-03" db="EMBL/GenBank/DDBJ databases">
        <title>First draft genome of Liparis tanakae, snailfish: a comprehensive survey of snailfish specific genes.</title>
        <authorList>
            <person name="Kim W."/>
            <person name="Song I."/>
            <person name="Jeong J.-H."/>
            <person name="Kim D."/>
            <person name="Kim S."/>
            <person name="Ryu S."/>
            <person name="Song J.Y."/>
            <person name="Lee S.K."/>
        </authorList>
    </citation>
    <scope>NUCLEOTIDE SEQUENCE [LARGE SCALE GENOMIC DNA]</scope>
    <source>
        <tissue evidence="2">Muscle</tissue>
    </source>
</reference>
<dbReference type="Proteomes" id="UP000314294">
    <property type="component" value="Unassembled WGS sequence"/>
</dbReference>
<protein>
    <submittedName>
        <fullName evidence="2">Uncharacterized protein</fullName>
    </submittedName>
</protein>